<dbReference type="PROSITE" id="PS50112">
    <property type="entry name" value="PAS"/>
    <property type="match status" value="2"/>
</dbReference>
<feature type="region of interest" description="Disordered" evidence="7">
    <location>
        <begin position="1"/>
        <end position="47"/>
    </location>
</feature>
<reference evidence="11" key="1">
    <citation type="submission" date="2018-02" db="EMBL/GenBank/DDBJ databases">
        <title>Phytochrome-dependent filament movement in Spirogyra varians (Zygnematales, Streptophyta).</title>
        <authorList>
            <person name="Lee J.W."/>
            <person name="Kim G.H."/>
        </authorList>
    </citation>
    <scope>NUCLEOTIDE SEQUENCE</scope>
    <source>
        <strain evidence="11">SPVAR1</strain>
    </source>
</reference>
<evidence type="ECO:0000259" key="10">
    <source>
        <dbReference type="PROSITE" id="PS50112"/>
    </source>
</evidence>
<dbReference type="Gene3D" id="3.30.450.20">
    <property type="entry name" value="PAS domain"/>
    <property type="match status" value="3"/>
</dbReference>
<dbReference type="Pfam" id="PF00989">
    <property type="entry name" value="PAS"/>
    <property type="match status" value="2"/>
</dbReference>
<dbReference type="Pfam" id="PF00360">
    <property type="entry name" value="PHY"/>
    <property type="match status" value="1"/>
</dbReference>
<dbReference type="InterPro" id="IPR001294">
    <property type="entry name" value="Phytochrome"/>
</dbReference>
<dbReference type="Pfam" id="PF01590">
    <property type="entry name" value="GAF"/>
    <property type="match status" value="1"/>
</dbReference>
<dbReference type="Gene3D" id="3.30.450.40">
    <property type="match status" value="1"/>
</dbReference>
<evidence type="ECO:0000256" key="5">
    <source>
        <dbReference type="ARBA" id="ARBA00023163"/>
    </source>
</evidence>
<dbReference type="InterPro" id="IPR003594">
    <property type="entry name" value="HATPase_dom"/>
</dbReference>
<dbReference type="InterPro" id="IPR043150">
    <property type="entry name" value="Phytochrome_PHY_sf"/>
</dbReference>
<protein>
    <submittedName>
        <fullName evidence="11">Phytochrome</fullName>
    </submittedName>
</protein>
<keyword evidence="6" id="KW-0675">Receptor</keyword>
<dbReference type="GO" id="GO:0009584">
    <property type="term" value="P:detection of visible light"/>
    <property type="evidence" value="ECO:0007669"/>
    <property type="project" value="InterPro"/>
</dbReference>
<dbReference type="GO" id="GO:0006355">
    <property type="term" value="P:regulation of DNA-templated transcription"/>
    <property type="evidence" value="ECO:0007669"/>
    <property type="project" value="InterPro"/>
</dbReference>
<dbReference type="NCBIfam" id="TIGR00229">
    <property type="entry name" value="sensory_box"/>
    <property type="match status" value="1"/>
</dbReference>
<dbReference type="Pfam" id="PF08446">
    <property type="entry name" value="PAS_2"/>
    <property type="match status" value="1"/>
</dbReference>
<dbReference type="FunFam" id="3.30.450.270:FF:000001">
    <property type="entry name" value="Phytochrome"/>
    <property type="match status" value="1"/>
</dbReference>
<evidence type="ECO:0000259" key="8">
    <source>
        <dbReference type="PROSITE" id="PS50046"/>
    </source>
</evidence>
<dbReference type="Pfam" id="PF02518">
    <property type="entry name" value="HATPase_c"/>
    <property type="match status" value="1"/>
</dbReference>
<dbReference type="PROSITE" id="PS50109">
    <property type="entry name" value="HIS_KIN"/>
    <property type="match status" value="1"/>
</dbReference>
<evidence type="ECO:0000313" key="11">
    <source>
        <dbReference type="EMBL" id="AYW35331.1"/>
    </source>
</evidence>
<keyword evidence="5" id="KW-0804">Transcription</keyword>
<keyword evidence="4" id="KW-0805">Transcription regulation</keyword>
<dbReference type="InterPro" id="IPR013515">
    <property type="entry name" value="Phytochrome_cen-reg"/>
</dbReference>
<proteinExistence type="evidence at transcript level"/>
<dbReference type="PRINTS" id="PR01033">
    <property type="entry name" value="PHYTOCHROME"/>
</dbReference>
<dbReference type="PANTHER" id="PTHR47876:SF3">
    <property type="entry name" value="PHYTOCHROME 1"/>
    <property type="match status" value="1"/>
</dbReference>
<dbReference type="Gene3D" id="3.30.450.270">
    <property type="match status" value="1"/>
</dbReference>
<dbReference type="InterPro" id="IPR000014">
    <property type="entry name" value="PAS"/>
</dbReference>
<name>A0A3G5EB73_9VIRI</name>
<dbReference type="PROSITE" id="PS50046">
    <property type="entry name" value="PHYTOCHROME_2"/>
    <property type="match status" value="1"/>
</dbReference>
<dbReference type="SUPFAM" id="SSF55874">
    <property type="entry name" value="ATPase domain of HSP90 chaperone/DNA topoisomerase II/histidine kinase"/>
    <property type="match status" value="1"/>
</dbReference>
<feature type="domain" description="Histidine kinase" evidence="9">
    <location>
        <begin position="949"/>
        <end position="1172"/>
    </location>
</feature>
<dbReference type="InterPro" id="IPR029016">
    <property type="entry name" value="GAF-like_dom_sf"/>
</dbReference>
<dbReference type="InterPro" id="IPR035965">
    <property type="entry name" value="PAS-like_dom_sf"/>
</dbReference>
<organism evidence="11">
    <name type="scientific">Spirogyra varians</name>
    <dbReference type="NCBI Taxonomy" id="332125"/>
    <lineage>
        <taxon>Eukaryota</taxon>
        <taxon>Viridiplantae</taxon>
        <taxon>Streptophyta</taxon>
        <taxon>Zygnematophyceae</taxon>
        <taxon>Zygnematophycidae</taxon>
        <taxon>Spirogyrales</taxon>
        <taxon>Spirogyraceae</taxon>
        <taxon>Spirogyra</taxon>
    </lineage>
</organism>
<dbReference type="InterPro" id="IPR013767">
    <property type="entry name" value="PAS_fold"/>
</dbReference>
<feature type="compositionally biased region" description="Polar residues" evidence="7">
    <location>
        <begin position="26"/>
        <end position="47"/>
    </location>
</feature>
<dbReference type="SUPFAM" id="SSF55781">
    <property type="entry name" value="GAF domain-like"/>
    <property type="match status" value="2"/>
</dbReference>
<dbReference type="SUPFAM" id="SSF55785">
    <property type="entry name" value="PYP-like sensor domain (PAS domain)"/>
    <property type="match status" value="3"/>
</dbReference>
<evidence type="ECO:0000256" key="3">
    <source>
        <dbReference type="ARBA" id="ARBA00022991"/>
    </source>
</evidence>
<dbReference type="SMART" id="SM00091">
    <property type="entry name" value="PAS"/>
    <property type="match status" value="2"/>
</dbReference>
<dbReference type="AlphaFoldDB" id="A0A3G5EB73"/>
<keyword evidence="2" id="KW-0716">Sensory transduction</keyword>
<dbReference type="CDD" id="cd00130">
    <property type="entry name" value="PAS"/>
    <property type="match status" value="2"/>
</dbReference>
<dbReference type="InterPro" id="IPR016132">
    <property type="entry name" value="Phyto_chromo_attachment"/>
</dbReference>
<feature type="domain" description="PAS" evidence="10">
    <location>
        <begin position="663"/>
        <end position="734"/>
    </location>
</feature>
<dbReference type="EMBL" id="MH010973">
    <property type="protein sequence ID" value="AYW35331.1"/>
    <property type="molecule type" value="mRNA"/>
</dbReference>
<evidence type="ECO:0000256" key="4">
    <source>
        <dbReference type="ARBA" id="ARBA00023015"/>
    </source>
</evidence>
<dbReference type="InterPro" id="IPR005467">
    <property type="entry name" value="His_kinase_dom"/>
</dbReference>
<feature type="domain" description="PAS" evidence="10">
    <location>
        <begin position="797"/>
        <end position="878"/>
    </location>
</feature>
<sequence length="1183" mass="130946">MENQLFVSKNGSRSNNRESSEGFQIPPSTSKRYYQGSLGSAQLNPTNSYLKKKSSLDGNLLLNAPPNNGENSFSENYRQNANSISGSQSDASTGIGRWRGQEVESNPSKLSERDNLIKNQEYFNVVGEIQAFGCLLVVEEVTFRILSISQNAAEMLELPVQSSQQTPSWELALGMDARVAFTPASVQTLEKATSSQDFTVVSPIMLSIRQSGSPMYAILHRTEHGIMIDFEPLQLEDPERPVIGALASHKLALKAVARLKSLSLGELDVLCTTVAEEIAELTGYDRVMVYRFHEDEHGEVIAECRNNLTSESYLGIHFPATDIPPISRRGFIETRVRMIVDAKMEGVPVIQHSKLNNHLNLNCCTLRGVQGCHREYLSNMSVNASLVLSAFVNSENTPNCNPSSNRSEGRKLWGLVVCHHMDKCFVPYPTRSACEFLMQVFGVHLNKELDLANQLKTKHILRMQTLLCDMLLREPPVALVTQTPNISDIVKCDGAALLYQGVCWRLGSSPSDDQIRNVAEWLLHHHSGSSGFSTDSLLHAGYPRAEELGEGVCGLIAVNFCDNNFLMWFRGHTARDVKWGGAKHDECALSENKLTPRKSFSIFLETVRMRSKPWDGVELDAVQSLNLILRSAMQEHDESRRRQLVRTRVSELRLQRVDEINQVANETVRIIETATVPILAVDNKGYINGWNMQIAKLTGVPVDKAMGRSLVSELVMEESRQTAQSLLLSSMQGHEESDVEIQLKVWRNGIPAGSLVMLVNSCVNRDVNDKIVGVCLVGQDITTQKIVLDKYIRCEGDYRTIIHSANPLIPPILGMDEYGACCEWSTGMVRLTGCPRNEVIGKLLLGEVFGLEMAMLTLIDEDAMTELEIVVNCAMEGHDDADNHPFTFIARDGRRQDVLLTVSKRSDVEGRVTGVFCFLHALNRDVQEALKAQARAESLARTHMEQLEGVREALGAPLEGMSFVLSSLDRSGSLNPDQMQLVETAVALQDQMCLMLSDIGEDSSMDDTFTDLQRVEFSLVTVLNAALSQGSSLALAKGQRLLRSVPPRLRIRVIGDPTRLQQVLASCVRTAISYTPLSGWVELRVDFGPLNDVCLQEGEELLRFQVAHSGDGLPGQLVQVLIGRRGGAGSGQQAMALRLCRKLVQVLGGELGYSFESGQCCFRLDLSLPIKQTAQTTENSRNN</sequence>
<evidence type="ECO:0000256" key="1">
    <source>
        <dbReference type="ARBA" id="ARBA00022543"/>
    </source>
</evidence>
<accession>A0A3G5EB73</accession>
<feature type="compositionally biased region" description="Low complexity" evidence="7">
    <location>
        <begin position="60"/>
        <end position="69"/>
    </location>
</feature>
<dbReference type="GO" id="GO:0009881">
    <property type="term" value="F:photoreceptor activity"/>
    <property type="evidence" value="ECO:0007669"/>
    <property type="project" value="UniProtKB-KW"/>
</dbReference>
<dbReference type="InterPro" id="IPR003018">
    <property type="entry name" value="GAF"/>
</dbReference>
<dbReference type="InterPro" id="IPR013654">
    <property type="entry name" value="PAS_2"/>
</dbReference>
<dbReference type="InterPro" id="IPR036890">
    <property type="entry name" value="HATPase_C_sf"/>
</dbReference>
<dbReference type="SMART" id="SM00387">
    <property type="entry name" value="HATPase_c"/>
    <property type="match status" value="1"/>
</dbReference>
<evidence type="ECO:0000256" key="7">
    <source>
        <dbReference type="SAM" id="MobiDB-lite"/>
    </source>
</evidence>
<dbReference type="PANTHER" id="PTHR47876">
    <property type="entry name" value="OS08G0260000 PROTEIN"/>
    <property type="match status" value="1"/>
</dbReference>
<evidence type="ECO:0000256" key="2">
    <source>
        <dbReference type="ARBA" id="ARBA00022606"/>
    </source>
</evidence>
<evidence type="ECO:0000256" key="6">
    <source>
        <dbReference type="ARBA" id="ARBA00023170"/>
    </source>
</evidence>
<keyword evidence="1" id="KW-0600">Photoreceptor protein</keyword>
<feature type="domain" description="Phytochrome chromophore attachment site" evidence="8">
    <location>
        <begin position="266"/>
        <end position="439"/>
    </location>
</feature>
<feature type="compositionally biased region" description="Polar residues" evidence="7">
    <location>
        <begin position="70"/>
        <end position="92"/>
    </location>
</feature>
<feature type="region of interest" description="Disordered" evidence="7">
    <location>
        <begin position="60"/>
        <end position="111"/>
    </location>
</feature>
<keyword evidence="3" id="KW-0157">Chromophore</keyword>
<dbReference type="SMART" id="SM00065">
    <property type="entry name" value="GAF"/>
    <property type="match status" value="1"/>
</dbReference>
<dbReference type="Gene3D" id="3.30.565.10">
    <property type="entry name" value="Histidine kinase-like ATPase, C-terminal domain"/>
    <property type="match status" value="1"/>
</dbReference>
<evidence type="ECO:0000259" key="9">
    <source>
        <dbReference type="PROSITE" id="PS50109"/>
    </source>
</evidence>
<gene>
    <name evidence="11" type="primary">PHY1</name>
</gene>